<dbReference type="InterPro" id="IPR036390">
    <property type="entry name" value="WH_DNA-bd_sf"/>
</dbReference>
<reference evidence="2 3" key="1">
    <citation type="journal article" date="2014" name="PLoS Genet.">
        <title>Phylogenetically driven sequencing of extremely halophilic archaea reveals strategies for static and dynamic osmo-response.</title>
        <authorList>
            <person name="Becker E.A."/>
            <person name="Seitzer P.M."/>
            <person name="Tritt A."/>
            <person name="Larsen D."/>
            <person name="Krusor M."/>
            <person name="Yao A.I."/>
            <person name="Wu D."/>
            <person name="Madern D."/>
            <person name="Eisen J.A."/>
            <person name="Darling A.E."/>
            <person name="Facciotti M.T."/>
        </authorList>
    </citation>
    <scope>NUCLEOTIDE SEQUENCE [LARGE SCALE GENOMIC DNA]</scope>
    <source>
        <strain evidence="2 3">DSM 19288</strain>
    </source>
</reference>
<evidence type="ECO:0000256" key="1">
    <source>
        <dbReference type="SAM" id="Coils"/>
    </source>
</evidence>
<evidence type="ECO:0000313" key="3">
    <source>
        <dbReference type="Proteomes" id="UP000011586"/>
    </source>
</evidence>
<dbReference type="AlphaFoldDB" id="M0EDP4"/>
<protein>
    <submittedName>
        <fullName evidence="2">Uncharacterized protein</fullName>
    </submittedName>
</protein>
<keyword evidence="1" id="KW-0175">Coiled coil</keyword>
<sequence length="143" mass="16732">MNRMKQTEETRQFISAIIEEDGSASTAKIRRRTDLTEGQLQHQFRKLERHGFIEIDRSKIPSQSGSRMKVAVIPDEMRDEAEALLSHDRTPERTTVDVVELAEEVDELNQTIEEIHDYITENVYKRMTSNQERINELEEQLSD</sequence>
<dbReference type="RefSeq" id="WP_008441848.1">
    <property type="nucleotide sequence ID" value="NZ_AOJK01000025.1"/>
</dbReference>
<comment type="caution">
    <text evidence="2">The sequence shown here is derived from an EMBL/GenBank/DDBJ whole genome shotgun (WGS) entry which is preliminary data.</text>
</comment>
<dbReference type="PATRIC" id="fig|1227465.4.peg.1132"/>
<accession>M0EDP4</accession>
<organism evidence="2 3">
    <name type="scientific">Halorubrum californiense DSM 19288</name>
    <dbReference type="NCBI Taxonomy" id="1227465"/>
    <lineage>
        <taxon>Archaea</taxon>
        <taxon>Methanobacteriati</taxon>
        <taxon>Methanobacteriota</taxon>
        <taxon>Stenosarchaea group</taxon>
        <taxon>Halobacteria</taxon>
        <taxon>Halobacteriales</taxon>
        <taxon>Haloferacaceae</taxon>
        <taxon>Halorubrum</taxon>
    </lineage>
</organism>
<name>M0EDP4_9EURY</name>
<gene>
    <name evidence="2" type="ORF">C463_05780</name>
</gene>
<keyword evidence="3" id="KW-1185">Reference proteome</keyword>
<evidence type="ECO:0000313" key="2">
    <source>
        <dbReference type="EMBL" id="ELZ45916.1"/>
    </source>
</evidence>
<dbReference type="EMBL" id="AOJK01000025">
    <property type="protein sequence ID" value="ELZ45916.1"/>
    <property type="molecule type" value="Genomic_DNA"/>
</dbReference>
<dbReference type="Proteomes" id="UP000011586">
    <property type="component" value="Unassembled WGS sequence"/>
</dbReference>
<dbReference type="SUPFAM" id="SSF46785">
    <property type="entry name" value="Winged helix' DNA-binding domain"/>
    <property type="match status" value="1"/>
</dbReference>
<dbReference type="Gene3D" id="1.10.10.10">
    <property type="entry name" value="Winged helix-like DNA-binding domain superfamily/Winged helix DNA-binding domain"/>
    <property type="match status" value="1"/>
</dbReference>
<dbReference type="InterPro" id="IPR036388">
    <property type="entry name" value="WH-like_DNA-bd_sf"/>
</dbReference>
<feature type="coiled-coil region" evidence="1">
    <location>
        <begin position="98"/>
        <end position="140"/>
    </location>
</feature>
<proteinExistence type="predicted"/>
<dbReference type="OrthoDB" id="332644at2157"/>